<dbReference type="Gene3D" id="3.30.1540.10">
    <property type="entry name" value="formyl-coa transferase, domain 3"/>
    <property type="match status" value="1"/>
</dbReference>
<dbReference type="InterPro" id="IPR044855">
    <property type="entry name" value="CoA-Trfase_III_dom3_sf"/>
</dbReference>
<dbReference type="Proteomes" id="UP000245461">
    <property type="component" value="Unassembled WGS sequence"/>
</dbReference>
<dbReference type="PANTHER" id="PTHR48228">
    <property type="entry name" value="SUCCINYL-COA--D-CITRAMALATE COA-TRANSFERASE"/>
    <property type="match status" value="1"/>
</dbReference>
<protein>
    <submittedName>
        <fullName evidence="1">Carnitine dehydratase</fullName>
    </submittedName>
</protein>
<proteinExistence type="predicted"/>
<dbReference type="Pfam" id="PF02515">
    <property type="entry name" value="CoA_transf_3"/>
    <property type="match status" value="1"/>
</dbReference>
<dbReference type="InterPro" id="IPR003673">
    <property type="entry name" value="CoA-Trfase_fam_III"/>
</dbReference>
<dbReference type="RefSeq" id="WP_109901812.1">
    <property type="nucleotide sequence ID" value="NZ_QGLE01000001.1"/>
</dbReference>
<dbReference type="Gene3D" id="3.40.50.10540">
    <property type="entry name" value="Crotonobetainyl-coa:carnitine coa-transferase, domain 1"/>
    <property type="match status" value="1"/>
</dbReference>
<dbReference type="SUPFAM" id="SSF89796">
    <property type="entry name" value="CoA-transferase family III (CaiB/BaiF)"/>
    <property type="match status" value="1"/>
</dbReference>
<name>A0A317EK65_9PROT</name>
<dbReference type="InterPro" id="IPR023606">
    <property type="entry name" value="CoA-Trfase_III_dom_1_sf"/>
</dbReference>
<gene>
    <name evidence="1" type="ORF">DKG74_01330</name>
</gene>
<dbReference type="GO" id="GO:0003824">
    <property type="term" value="F:catalytic activity"/>
    <property type="evidence" value="ECO:0007669"/>
    <property type="project" value="InterPro"/>
</dbReference>
<dbReference type="FunFam" id="3.40.50.10540:FF:000004">
    <property type="entry name" value="Probable alpha-methylacyl-CoA racemase mcr"/>
    <property type="match status" value="1"/>
</dbReference>
<dbReference type="AlphaFoldDB" id="A0A317EK65"/>
<sequence length="377" mass="40522">MGPLKGMKVVEIAGLGPGPFCAMLLADMGADVIRVERSAKFGVVNPKFDYLNRGKRSIVVDLKKPEGVETVLKLVEKADILLEGFRPGVMERLGLGPDDCLARNPKIAYGRMTGFGQTGPMAKAAGHDINYIAMSGALHMIGRAGEKPVPPVNLVGDFGGGALFLAFGLLAAVIEARTSGKGQVVDATMIDGAALLSTMMYGMKAQGLWRDERGVNLLDTGAHFYETYETRDGKWVSIGSIEPQFYAELLRLADLDVEVFGNQMDIGRWPEMKQKLAEVFKAKTRDEWCAIMENTDVCFAPVLSMDEAARHPHNVARGTFFEQGGHVQPAPAPRFSRTVPATPAAPPLPGQHTDEVLADWGISADDAAKLKVAGAVA</sequence>
<comment type="caution">
    <text evidence="1">The sequence shown here is derived from an EMBL/GenBank/DDBJ whole genome shotgun (WGS) entry which is preliminary data.</text>
</comment>
<dbReference type="PANTHER" id="PTHR48228:SF5">
    <property type="entry name" value="ALPHA-METHYLACYL-COA RACEMASE"/>
    <property type="match status" value="1"/>
</dbReference>
<evidence type="ECO:0000313" key="2">
    <source>
        <dbReference type="Proteomes" id="UP000245461"/>
    </source>
</evidence>
<dbReference type="InterPro" id="IPR050509">
    <property type="entry name" value="CoA-transferase_III"/>
</dbReference>
<organism evidence="1 2">
    <name type="scientific">Zavarzinia aquatilis</name>
    <dbReference type="NCBI Taxonomy" id="2211142"/>
    <lineage>
        <taxon>Bacteria</taxon>
        <taxon>Pseudomonadati</taxon>
        <taxon>Pseudomonadota</taxon>
        <taxon>Alphaproteobacteria</taxon>
        <taxon>Rhodospirillales</taxon>
        <taxon>Zavarziniaceae</taxon>
        <taxon>Zavarzinia</taxon>
    </lineage>
</organism>
<dbReference type="OrthoDB" id="7457784at2"/>
<accession>A0A317EK65</accession>
<evidence type="ECO:0000313" key="1">
    <source>
        <dbReference type="EMBL" id="PWR25635.1"/>
    </source>
</evidence>
<dbReference type="EMBL" id="QGLE01000001">
    <property type="protein sequence ID" value="PWR25635.1"/>
    <property type="molecule type" value="Genomic_DNA"/>
</dbReference>
<keyword evidence="2" id="KW-1185">Reference proteome</keyword>
<reference evidence="1 2" key="1">
    <citation type="submission" date="2018-05" db="EMBL/GenBank/DDBJ databases">
        <title>Zavarzinia sp. HR-AS.</title>
        <authorList>
            <person name="Lee Y."/>
            <person name="Jeon C.O."/>
        </authorList>
    </citation>
    <scope>NUCLEOTIDE SEQUENCE [LARGE SCALE GENOMIC DNA]</scope>
    <source>
        <strain evidence="1 2">HR-AS</strain>
    </source>
</reference>